<organism evidence="1 2">
    <name type="scientific">Gigaspora margarita</name>
    <dbReference type="NCBI Taxonomy" id="4874"/>
    <lineage>
        <taxon>Eukaryota</taxon>
        <taxon>Fungi</taxon>
        <taxon>Fungi incertae sedis</taxon>
        <taxon>Mucoromycota</taxon>
        <taxon>Glomeromycotina</taxon>
        <taxon>Glomeromycetes</taxon>
        <taxon>Diversisporales</taxon>
        <taxon>Gigasporaceae</taxon>
        <taxon>Gigaspora</taxon>
    </lineage>
</organism>
<evidence type="ECO:0000313" key="2">
    <source>
        <dbReference type="Proteomes" id="UP000789901"/>
    </source>
</evidence>
<comment type="caution">
    <text evidence="1">The sequence shown here is derived from an EMBL/GenBank/DDBJ whole genome shotgun (WGS) entry which is preliminary data.</text>
</comment>
<protein>
    <submittedName>
        <fullName evidence="1">9994_t:CDS:1</fullName>
    </submittedName>
</protein>
<keyword evidence="2" id="KW-1185">Reference proteome</keyword>
<proteinExistence type="predicted"/>
<feature type="non-terminal residue" evidence="1">
    <location>
        <position position="161"/>
    </location>
</feature>
<feature type="non-terminal residue" evidence="1">
    <location>
        <position position="1"/>
    </location>
</feature>
<evidence type="ECO:0000313" key="1">
    <source>
        <dbReference type="EMBL" id="CAG8850539.1"/>
    </source>
</evidence>
<sequence>NKLDISDALQRAFKDVKKIASIRPFLIDGTSYATNQWIIVFETTNDPKLENNIPQFIYVMDNKVTTKWQTALKVCYFCEKTGHIKREFPQFIAAVEQQNRLRERKLAYSSEDSEAIQVQTNGGAGQEDQKMGEVQEQIIAKWSSDTTNLESNATAILPMAE</sequence>
<dbReference type="Proteomes" id="UP000789901">
    <property type="component" value="Unassembled WGS sequence"/>
</dbReference>
<reference evidence="1 2" key="1">
    <citation type="submission" date="2021-06" db="EMBL/GenBank/DDBJ databases">
        <authorList>
            <person name="Kallberg Y."/>
            <person name="Tangrot J."/>
            <person name="Rosling A."/>
        </authorList>
    </citation>
    <scope>NUCLEOTIDE SEQUENCE [LARGE SCALE GENOMIC DNA]</scope>
    <source>
        <strain evidence="1 2">120-4 pot B 10/14</strain>
    </source>
</reference>
<dbReference type="EMBL" id="CAJVQB010101600">
    <property type="protein sequence ID" value="CAG8850539.1"/>
    <property type="molecule type" value="Genomic_DNA"/>
</dbReference>
<gene>
    <name evidence="1" type="ORF">GMARGA_LOCUS40264</name>
</gene>
<accession>A0ABN7XAJ9</accession>
<name>A0ABN7XAJ9_GIGMA</name>